<keyword evidence="14" id="KW-0413">Isomerase</keyword>
<dbReference type="OrthoDB" id="9775794at2"/>
<dbReference type="InterPro" id="IPR029045">
    <property type="entry name" value="ClpP/crotonase-like_dom_sf"/>
</dbReference>
<proteinExistence type="inferred from homology"/>
<comment type="similarity">
    <text evidence="2 13">Belongs to the enoyl-CoA hydratase/isomerase family.</text>
</comment>
<dbReference type="EMBL" id="CP032418">
    <property type="protein sequence ID" value="AYC29148.1"/>
    <property type="molecule type" value="Genomic_DNA"/>
</dbReference>
<dbReference type="Proteomes" id="UP000265725">
    <property type="component" value="Chromosome"/>
</dbReference>
<protein>
    <recommendedName>
        <fullName evidence="8">Ethylmalonyl-CoA decarboxylase</fullName>
        <ecNumber evidence="7">4.1.1.94</ecNumber>
    </recommendedName>
    <alternativeName>
        <fullName evidence="10">Enoyl-CoA hydratase domain-containing protein 1</fullName>
    </alternativeName>
    <alternativeName>
        <fullName evidence="9">Methylmalonyl-CoA decarboxylase</fullName>
    </alternativeName>
</protein>
<evidence type="ECO:0000256" key="13">
    <source>
        <dbReference type="RuleBase" id="RU003707"/>
    </source>
</evidence>
<dbReference type="CDD" id="cd06558">
    <property type="entry name" value="crotonase-like"/>
    <property type="match status" value="1"/>
</dbReference>
<name>A0A385YTZ7_9BACL</name>
<evidence type="ECO:0000256" key="4">
    <source>
        <dbReference type="ARBA" id="ARBA00023239"/>
    </source>
</evidence>
<accession>A0A385YTZ7</accession>
<dbReference type="PANTHER" id="PTHR11941:SF27">
    <property type="entry name" value="ETHYLMALONYL-COA DECARBOXYLASE"/>
    <property type="match status" value="1"/>
</dbReference>
<gene>
    <name evidence="14" type="ORF">D3873_04360</name>
</gene>
<keyword evidence="3" id="KW-0963">Cytoplasm</keyword>
<evidence type="ECO:0000256" key="9">
    <source>
        <dbReference type="ARBA" id="ARBA00042052"/>
    </source>
</evidence>
<evidence type="ECO:0000256" key="8">
    <source>
        <dbReference type="ARBA" id="ARBA00039903"/>
    </source>
</evidence>
<dbReference type="KEGG" id="paek:D3873_04360"/>
<dbReference type="InterPro" id="IPR018376">
    <property type="entry name" value="Enoyl-CoA_hyd/isom_CS"/>
</dbReference>
<comment type="catalytic activity">
    <reaction evidence="11">
        <text>(S)-methylmalonyl-CoA + H(+) = propanoyl-CoA + CO2</text>
        <dbReference type="Rhea" id="RHEA:61340"/>
        <dbReference type="ChEBI" id="CHEBI:15378"/>
        <dbReference type="ChEBI" id="CHEBI:16526"/>
        <dbReference type="ChEBI" id="CHEBI:57327"/>
        <dbReference type="ChEBI" id="CHEBI:57392"/>
        <dbReference type="EC" id="4.1.1.94"/>
    </reaction>
    <physiologicalReaction direction="left-to-right" evidence="11">
        <dbReference type="Rhea" id="RHEA:61341"/>
    </physiologicalReaction>
</comment>
<dbReference type="PANTHER" id="PTHR11941">
    <property type="entry name" value="ENOYL-COA HYDRATASE-RELATED"/>
    <property type="match status" value="1"/>
</dbReference>
<comment type="catalytic activity">
    <reaction evidence="5">
        <text>(2S)-ethylmalonyl-CoA + H(+) = butanoyl-CoA + CO2</text>
        <dbReference type="Rhea" id="RHEA:32131"/>
        <dbReference type="ChEBI" id="CHEBI:15378"/>
        <dbReference type="ChEBI" id="CHEBI:16526"/>
        <dbReference type="ChEBI" id="CHEBI:57371"/>
        <dbReference type="ChEBI" id="CHEBI:60909"/>
        <dbReference type="EC" id="4.1.1.94"/>
    </reaction>
    <physiologicalReaction direction="left-to-right" evidence="5">
        <dbReference type="Rhea" id="RHEA:32132"/>
    </physiologicalReaction>
</comment>
<evidence type="ECO:0000256" key="12">
    <source>
        <dbReference type="ARBA" id="ARBA00056546"/>
    </source>
</evidence>
<dbReference type="GO" id="GO:0016853">
    <property type="term" value="F:isomerase activity"/>
    <property type="evidence" value="ECO:0007669"/>
    <property type="project" value="UniProtKB-KW"/>
</dbReference>
<dbReference type="AlphaFoldDB" id="A0A385YTZ7"/>
<keyword evidence="4" id="KW-0456">Lyase</keyword>
<evidence type="ECO:0000256" key="6">
    <source>
        <dbReference type="ARBA" id="ARBA00036541"/>
    </source>
</evidence>
<dbReference type="SUPFAM" id="SSF52096">
    <property type="entry name" value="ClpP/crotonase"/>
    <property type="match status" value="1"/>
</dbReference>
<dbReference type="GO" id="GO:0005829">
    <property type="term" value="C:cytosol"/>
    <property type="evidence" value="ECO:0007669"/>
    <property type="project" value="UniProtKB-SubCell"/>
</dbReference>
<evidence type="ECO:0000256" key="2">
    <source>
        <dbReference type="ARBA" id="ARBA00005254"/>
    </source>
</evidence>
<evidence type="ECO:0000313" key="15">
    <source>
        <dbReference type="Proteomes" id="UP000265725"/>
    </source>
</evidence>
<comment type="subcellular location">
    <subcellularLocation>
        <location evidence="1">Cytoplasm</location>
        <location evidence="1">Cytosol</location>
    </subcellularLocation>
</comment>
<evidence type="ECO:0000256" key="3">
    <source>
        <dbReference type="ARBA" id="ARBA00022490"/>
    </source>
</evidence>
<comment type="function">
    <text evidence="12">Decarboxylates ethylmalonyl-CoA, a potentially toxic metabolite, to form butyryl-CoA, suggesting it might be involved in metabolite proofreading. Acts preferentially on (S)-ethylmalonyl-CoA but also has some activity on the (R)-isomer. Also has methylmalonyl-CoA decarboxylase activity at lower level.</text>
</comment>
<dbReference type="RefSeq" id="WP_119882888.1">
    <property type="nucleotide sequence ID" value="NZ_CP032418.1"/>
</dbReference>
<dbReference type="GO" id="GO:0004492">
    <property type="term" value="F:methyl/ethyl malonyl-CoA decarboxylase activity"/>
    <property type="evidence" value="ECO:0007669"/>
    <property type="project" value="UniProtKB-EC"/>
</dbReference>
<dbReference type="Gene3D" id="3.90.226.10">
    <property type="entry name" value="2-enoyl-CoA Hydratase, Chain A, domain 1"/>
    <property type="match status" value="1"/>
</dbReference>
<evidence type="ECO:0000256" key="11">
    <source>
        <dbReference type="ARBA" id="ARBA00047446"/>
    </source>
</evidence>
<comment type="catalytic activity">
    <reaction evidence="6">
        <text>(2R)-ethylmalonyl-CoA + H(+) = butanoyl-CoA + CO2</text>
        <dbReference type="Rhea" id="RHEA:59540"/>
        <dbReference type="ChEBI" id="CHEBI:15378"/>
        <dbReference type="ChEBI" id="CHEBI:16526"/>
        <dbReference type="ChEBI" id="CHEBI:57371"/>
        <dbReference type="ChEBI" id="CHEBI:85316"/>
        <dbReference type="EC" id="4.1.1.94"/>
    </reaction>
    <physiologicalReaction direction="left-to-right" evidence="6">
        <dbReference type="Rhea" id="RHEA:59541"/>
    </physiologicalReaction>
</comment>
<sequence length="254" mass="28264">MSYSISTIHNCLLFTIQREERRNAIDFDVMEGLREFALRLHEDTRISAGIITGSGNQAFCSGGDLQVFHALETEAEARSMLQPMSEILVQLAIVPVPTIALVNGHAVGGGCEIATMCDFRVMHETAKAGFIQGSLAITTGWGGATYLFDKLADPQKAFKVLLEAKPYDAKTLHAIGWANDLYTGEKEEALERIVRQYVSSHPSVMRAYKSRRLDQLNIQTLKGQIEREVNDCARLWEQPAHHEAVAKFLSKKSK</sequence>
<dbReference type="EC" id="4.1.1.94" evidence="7"/>
<evidence type="ECO:0000313" key="14">
    <source>
        <dbReference type="EMBL" id="AYC29148.1"/>
    </source>
</evidence>
<dbReference type="Pfam" id="PF00378">
    <property type="entry name" value="ECH_1"/>
    <property type="match status" value="1"/>
</dbReference>
<evidence type="ECO:0000256" key="1">
    <source>
        <dbReference type="ARBA" id="ARBA00004514"/>
    </source>
</evidence>
<evidence type="ECO:0000256" key="10">
    <source>
        <dbReference type="ARBA" id="ARBA00042182"/>
    </source>
</evidence>
<keyword evidence="15" id="KW-1185">Reference proteome</keyword>
<organism evidence="14 15">
    <name type="scientific">Paenisporosarcina cavernae</name>
    <dbReference type="NCBI Taxonomy" id="2320858"/>
    <lineage>
        <taxon>Bacteria</taxon>
        <taxon>Bacillati</taxon>
        <taxon>Bacillota</taxon>
        <taxon>Bacilli</taxon>
        <taxon>Bacillales</taxon>
        <taxon>Caryophanaceae</taxon>
        <taxon>Paenisporosarcina</taxon>
    </lineage>
</organism>
<dbReference type="GO" id="GO:0006635">
    <property type="term" value="P:fatty acid beta-oxidation"/>
    <property type="evidence" value="ECO:0007669"/>
    <property type="project" value="TreeGrafter"/>
</dbReference>
<evidence type="ECO:0000256" key="7">
    <source>
        <dbReference type="ARBA" id="ARBA00038883"/>
    </source>
</evidence>
<dbReference type="PROSITE" id="PS00166">
    <property type="entry name" value="ENOYL_COA_HYDRATASE"/>
    <property type="match status" value="1"/>
</dbReference>
<dbReference type="InterPro" id="IPR001753">
    <property type="entry name" value="Enoyl-CoA_hydra/iso"/>
</dbReference>
<reference evidence="15" key="1">
    <citation type="submission" date="2018-09" db="EMBL/GenBank/DDBJ databases">
        <authorList>
            <person name="Zhu H."/>
        </authorList>
    </citation>
    <scope>NUCLEOTIDE SEQUENCE [LARGE SCALE GENOMIC DNA]</scope>
    <source>
        <strain evidence="15">K2R23-3</strain>
    </source>
</reference>
<evidence type="ECO:0000256" key="5">
    <source>
        <dbReference type="ARBA" id="ARBA00036343"/>
    </source>
</evidence>